<dbReference type="InterPro" id="IPR013325">
    <property type="entry name" value="RNA_pol_sigma_r2"/>
</dbReference>
<organism evidence="5 7">
    <name type="scientific">Candidatus Hodgkinia cicadicola</name>
    <dbReference type="NCBI Taxonomy" id="573658"/>
    <lineage>
        <taxon>Bacteria</taxon>
        <taxon>Pseudomonadati</taxon>
        <taxon>Pseudomonadota</taxon>
        <taxon>Alphaproteobacteria</taxon>
        <taxon>Hyphomicrobiales</taxon>
        <taxon>Candidatus Hodgkinia</taxon>
    </lineage>
</organism>
<evidence type="ECO:0000256" key="4">
    <source>
        <dbReference type="ARBA" id="ARBA00023163"/>
    </source>
</evidence>
<dbReference type="InterPro" id="IPR036388">
    <property type="entry name" value="WH-like_DNA-bd_sf"/>
</dbReference>
<name>A0ABX4MGA1_9HYPH</name>
<evidence type="ECO:0000313" key="5">
    <source>
        <dbReference type="EMBL" id="PIM95700.1"/>
    </source>
</evidence>
<keyword evidence="4" id="KW-0804">Transcription</keyword>
<dbReference type="SUPFAM" id="SSF88946">
    <property type="entry name" value="Sigma2 domain of RNA polymerase sigma factors"/>
    <property type="match status" value="1"/>
</dbReference>
<proteinExistence type="predicted"/>
<dbReference type="NCBIfam" id="TIGR02937">
    <property type="entry name" value="sigma70-ECF"/>
    <property type="match status" value="1"/>
</dbReference>
<evidence type="ECO:0000313" key="6">
    <source>
        <dbReference type="EMBL" id="PIM96017.1"/>
    </source>
</evidence>
<dbReference type="InterPro" id="IPR014284">
    <property type="entry name" value="RNA_pol_sigma-70_dom"/>
</dbReference>
<reference evidence="5 7" key="1">
    <citation type="submission" date="2017-09" db="EMBL/GenBank/DDBJ databases">
        <authorList>
            <person name="Campbell M.A."/>
            <person name="Lukasik P."/>
            <person name="Simon C."/>
            <person name="McCutcheon J.P."/>
        </authorList>
    </citation>
    <scope>NUCLEOTIDE SEQUENCE [LARGE SCALE GENOMIC DNA]</scope>
    <source>
        <strain evidence="5 7">TRYCRA</strain>
    </source>
</reference>
<evidence type="ECO:0000256" key="3">
    <source>
        <dbReference type="ARBA" id="ARBA00023125"/>
    </source>
</evidence>
<gene>
    <name evidence="5" type="primary">rpoD</name>
    <name evidence="6" type="ORF">trycra_12</name>
    <name evidence="5" type="ORF">trycra_123</name>
</gene>
<keyword evidence="1" id="KW-0805">Transcription regulation</keyword>
<keyword evidence="7" id="KW-1185">Reference proteome</keyword>
<dbReference type="InterPro" id="IPR013324">
    <property type="entry name" value="RNA_pol_sigma_r3/r4-like"/>
</dbReference>
<dbReference type="SUPFAM" id="SSF88659">
    <property type="entry name" value="Sigma3 and sigma4 domains of RNA polymerase sigma factors"/>
    <property type="match status" value="1"/>
</dbReference>
<dbReference type="InterPro" id="IPR050239">
    <property type="entry name" value="Sigma-70_RNA_pol_init_factors"/>
</dbReference>
<dbReference type="EMBL" id="NXGP01000002">
    <property type="protein sequence ID" value="PIM96017.1"/>
    <property type="molecule type" value="Genomic_DNA"/>
</dbReference>
<keyword evidence="3" id="KW-0238">DNA-binding</keyword>
<dbReference type="PRINTS" id="PR00046">
    <property type="entry name" value="SIGMA70FCT"/>
</dbReference>
<dbReference type="Gene3D" id="1.10.10.10">
    <property type="entry name" value="Winged helix-like DNA-binding domain superfamily/Winged helix DNA-binding domain"/>
    <property type="match status" value="1"/>
</dbReference>
<dbReference type="EMBL" id="NXGP01000064">
    <property type="protein sequence ID" value="PIM95700.1"/>
    <property type="molecule type" value="Genomic_DNA"/>
</dbReference>
<dbReference type="InterPro" id="IPR000943">
    <property type="entry name" value="RNA_pol_sigma70"/>
</dbReference>
<dbReference type="PANTHER" id="PTHR30603">
    <property type="entry name" value="RNA POLYMERASE SIGMA FACTOR RPO"/>
    <property type="match status" value="1"/>
</dbReference>
<accession>A0ABX4MGA1</accession>
<sequence length="406" mass="48058">MNLVINYSKRTEDRIRDMVCKFQLMLYVNIVKSPLIVNFLWLILEEIHSSTLDIYEILEMNSEENDFKYSNKCTLQIDNYALERSYIKYMKGDGKENNSWFKTCKCKICYLIRLLYKIILYRDRSKSRRFIADVIIKLCFDIKLEQMFEFLIAYFRCSLNAIEIICSYPKRVTKHIVLLLKIDSIFRKAKRQMFEACLWIPMNISASYCDYGIERSVLNEAGKIGLLMSINRFNFIDKQNFFVYARWWVKQKIIEIIMEKNGGIEYIKNTNNKDNKTVKLKKLSLDYCLDESDMHEDVVDDDEDDLKEEKFEEEDEKIDLPDVYDTMTTAKFALMSPMEERAIRLKAMKGNKLSLSDIGLNLGLTKERVRQLLLNIKNKLKNIGPSNVMTFSKTKTIDIPRDIPYE</sequence>
<evidence type="ECO:0000256" key="2">
    <source>
        <dbReference type="ARBA" id="ARBA00023082"/>
    </source>
</evidence>
<dbReference type="PANTHER" id="PTHR30603:SF60">
    <property type="entry name" value="RNA POLYMERASE SIGMA FACTOR RPOD"/>
    <property type="match status" value="1"/>
</dbReference>
<comment type="caution">
    <text evidence="5">The sequence shown here is derived from an EMBL/GenBank/DDBJ whole genome shotgun (WGS) entry which is preliminary data.</text>
</comment>
<keyword evidence="2" id="KW-0731">Sigma factor</keyword>
<evidence type="ECO:0000313" key="7">
    <source>
        <dbReference type="Proteomes" id="UP000228979"/>
    </source>
</evidence>
<dbReference type="Gene3D" id="1.20.120.1810">
    <property type="match status" value="1"/>
</dbReference>
<evidence type="ECO:0000256" key="1">
    <source>
        <dbReference type="ARBA" id="ARBA00023015"/>
    </source>
</evidence>
<dbReference type="Proteomes" id="UP000228979">
    <property type="component" value="Unassembled WGS sequence"/>
</dbReference>
<protein>
    <submittedName>
        <fullName evidence="5">RNA polymerase sigma factor rpoD</fullName>
    </submittedName>
</protein>